<feature type="coiled-coil region" evidence="1">
    <location>
        <begin position="300"/>
        <end position="327"/>
    </location>
</feature>
<dbReference type="EMBL" id="JAYGHG010000049">
    <property type="protein sequence ID" value="MEA5583610.1"/>
    <property type="molecule type" value="Genomic_DNA"/>
</dbReference>
<organism evidence="3 4">
    <name type="scientific">Nodularia harveyana UHCC-0300</name>
    <dbReference type="NCBI Taxonomy" id="2974287"/>
    <lineage>
        <taxon>Bacteria</taxon>
        <taxon>Bacillati</taxon>
        <taxon>Cyanobacteriota</taxon>
        <taxon>Cyanophyceae</taxon>
        <taxon>Nostocales</taxon>
        <taxon>Nodulariaceae</taxon>
        <taxon>Nodularia</taxon>
    </lineage>
</organism>
<keyword evidence="1" id="KW-0175">Coiled coil</keyword>
<dbReference type="NCBIfam" id="NF038324">
    <property type="entry name" value="DrmB_fam"/>
    <property type="match status" value="1"/>
</dbReference>
<comment type="caution">
    <text evidence="3">The sequence shown here is derived from an EMBL/GenBank/DDBJ whole genome shotgun (WGS) entry which is preliminary data.</text>
</comment>
<evidence type="ECO:0000256" key="1">
    <source>
        <dbReference type="SAM" id="Coils"/>
    </source>
</evidence>
<dbReference type="Proteomes" id="UP001302120">
    <property type="component" value="Unassembled WGS sequence"/>
</dbReference>
<proteinExistence type="predicted"/>
<accession>A0ABU5UJC5</accession>
<name>A0ABU5UJC5_9CYAN</name>
<dbReference type="RefSeq" id="WP_323197906.1">
    <property type="nucleotide sequence ID" value="NZ_JAYGHG010000049.1"/>
</dbReference>
<evidence type="ECO:0000313" key="4">
    <source>
        <dbReference type="Proteomes" id="UP001302120"/>
    </source>
</evidence>
<sequence>MAGKGQSLRPSQYITTFGPGSILETPDGPVVIAAPSQSKLFDNGRRPEDYEITDLRLSQTLLNGNKIFYIPSNADLGKPESISVYQSYHFPTWSLCTKHGILYQQRVGEAVGCPRCGQLQNSYKAWDKSREEAVRFVLACSHGHLNEVPWRSLIKHKRECQGADFYKWEGGGGAIRNIQIICPNCGGSENFGKAYSREFQCSGRFPERREDPAGCDKRAKIIQRGAANLRVSELRTALTIPPLDTALHRLLQSRAILAALPINIESKSQIVQMLDTLVARRLLDPTSAETIKKYSEREILDAVNDVLNEQTRQHDATEENLKQEEFKSLRNAACYGAPPHRSDKPGGPNQFEVYHENVETFTLDSGRILRVTPLSRLRVVMVQVGYTRPISTDKDDPQPKVVPVEYRPPDESIAWHPGVELFGEGIFLDLISTEEPKGISEHFPLKGSAYSRWLSAYNSTDGYRKIKAMPGSQTSYLHPVFVWWHTLSHRLITALSVDSGYSSAAIRERVYTYTENNKTVGGLLLYTAQSGGDGTLGGLIGLVPHFERILKSALRNVDACSNDPICIEEEFGEDRVNGSACYACQFISETSCEHRNTLLDRQLLLENLP</sequence>
<evidence type="ECO:0000313" key="3">
    <source>
        <dbReference type="EMBL" id="MEA5583610.1"/>
    </source>
</evidence>
<evidence type="ECO:0000259" key="2">
    <source>
        <dbReference type="Pfam" id="PF09369"/>
    </source>
</evidence>
<feature type="domain" description="MrfA-like Zn-binding" evidence="2">
    <location>
        <begin position="487"/>
        <end position="584"/>
    </location>
</feature>
<protein>
    <submittedName>
        <fullName evidence="3">DUF1998 domain-containing protein</fullName>
    </submittedName>
</protein>
<reference evidence="3 4" key="1">
    <citation type="submission" date="2023-12" db="EMBL/GenBank/DDBJ databases">
        <title>Baltic Sea Cyanobacteria.</title>
        <authorList>
            <person name="Delbaje E."/>
            <person name="Fewer D.P."/>
            <person name="Shishido T.K."/>
        </authorList>
    </citation>
    <scope>NUCLEOTIDE SEQUENCE [LARGE SCALE GENOMIC DNA]</scope>
    <source>
        <strain evidence="3 4">UHCC-0300</strain>
    </source>
</reference>
<dbReference type="Pfam" id="PF09369">
    <property type="entry name" value="MZB"/>
    <property type="match status" value="1"/>
</dbReference>
<keyword evidence="4" id="KW-1185">Reference proteome</keyword>
<dbReference type="InterPro" id="IPR047721">
    <property type="entry name" value="DrmB"/>
</dbReference>
<gene>
    <name evidence="3" type="ORF">VB620_19985</name>
</gene>
<dbReference type="InterPro" id="IPR018973">
    <property type="entry name" value="MZB"/>
</dbReference>